<dbReference type="EMBL" id="KQ964253">
    <property type="protein sequence ID" value="KXJ90326.1"/>
    <property type="molecule type" value="Genomic_DNA"/>
</dbReference>
<accession>A0A136IZY9</accession>
<feature type="region of interest" description="Disordered" evidence="1">
    <location>
        <begin position="1"/>
        <end position="373"/>
    </location>
</feature>
<evidence type="ECO:0000313" key="3">
    <source>
        <dbReference type="Proteomes" id="UP000070501"/>
    </source>
</evidence>
<organism evidence="2 3">
    <name type="scientific">Microdochium bolleyi</name>
    <dbReference type="NCBI Taxonomy" id="196109"/>
    <lineage>
        <taxon>Eukaryota</taxon>
        <taxon>Fungi</taxon>
        <taxon>Dikarya</taxon>
        <taxon>Ascomycota</taxon>
        <taxon>Pezizomycotina</taxon>
        <taxon>Sordariomycetes</taxon>
        <taxon>Xylariomycetidae</taxon>
        <taxon>Xylariales</taxon>
        <taxon>Microdochiaceae</taxon>
        <taxon>Microdochium</taxon>
    </lineage>
</organism>
<feature type="compositionally biased region" description="Polar residues" evidence="1">
    <location>
        <begin position="121"/>
        <end position="141"/>
    </location>
</feature>
<evidence type="ECO:0000313" key="2">
    <source>
        <dbReference type="EMBL" id="KXJ90326.1"/>
    </source>
</evidence>
<keyword evidence="3" id="KW-1185">Reference proteome</keyword>
<gene>
    <name evidence="2" type="ORF">Micbo1qcDRAFT_164879</name>
</gene>
<dbReference type="AlphaFoldDB" id="A0A136IZY9"/>
<evidence type="ECO:0000256" key="1">
    <source>
        <dbReference type="SAM" id="MobiDB-lite"/>
    </source>
</evidence>
<dbReference type="OrthoDB" id="428854at2759"/>
<name>A0A136IZY9_9PEZI</name>
<feature type="compositionally biased region" description="Polar residues" evidence="1">
    <location>
        <begin position="236"/>
        <end position="259"/>
    </location>
</feature>
<dbReference type="InParanoid" id="A0A136IZY9"/>
<sequence length="397" mass="41581">MPWKSHDIAESDRDRPLSIIPTSRLSAAARGGYSRPKPPPPSSRHGKLIKVELGADDRGENPQARPIRNSQVSPEPHPADSDVNKPLPLPPARTVEDDATESPFDREAAGKAPETCAEPHISQSLSTTTTRARSESQGSTQSRRSVVPPQAPPPRRHARSESKVAGSQPKSNEEDPPRSSLDSTRSRSESIRAGLTSGSSASAPAPPPPRRPNHGRSNSSYSIVNQLGAVVPPTVSPSSQRLGSPPTSGRPSLDGSTTAIPVESSRESTPRIAAPPPPPARNSSVRRPPSSQKSSDVGSISGATRKSTRDSLIAPPPPPPPPPRQRGSSRGSMEGHNRPTPKDLAAQTRGDTSLSKGAAVVATSPSSTTDIPGAGILADLDALQREVDALMKQAKTG</sequence>
<feature type="compositionally biased region" description="Basic and acidic residues" evidence="1">
    <location>
        <begin position="49"/>
        <end position="60"/>
    </location>
</feature>
<protein>
    <submittedName>
        <fullName evidence="2">Uncharacterized protein</fullName>
    </submittedName>
</protein>
<reference evidence="3" key="1">
    <citation type="submission" date="2016-02" db="EMBL/GenBank/DDBJ databases">
        <title>Draft genome sequence of Microdochium bolleyi, a fungal endophyte of beachgrass.</title>
        <authorList>
            <consortium name="DOE Joint Genome Institute"/>
            <person name="David A.S."/>
            <person name="May G."/>
            <person name="Haridas S."/>
            <person name="Lim J."/>
            <person name="Wang M."/>
            <person name="Labutti K."/>
            <person name="Lipzen A."/>
            <person name="Barry K."/>
            <person name="Grigoriev I.V."/>
        </authorList>
    </citation>
    <scope>NUCLEOTIDE SEQUENCE [LARGE SCALE GENOMIC DNA]</scope>
    <source>
        <strain evidence="3">J235TASD1</strain>
    </source>
</reference>
<dbReference type="Proteomes" id="UP000070501">
    <property type="component" value="Unassembled WGS sequence"/>
</dbReference>
<proteinExistence type="predicted"/>
<feature type="compositionally biased region" description="Basic and acidic residues" evidence="1">
    <location>
        <begin position="1"/>
        <end position="16"/>
    </location>
</feature>
<feature type="compositionally biased region" description="Low complexity" evidence="1">
    <location>
        <begin position="281"/>
        <end position="291"/>
    </location>
</feature>
<feature type="compositionally biased region" description="Pro residues" evidence="1">
    <location>
        <begin position="314"/>
        <end position="324"/>
    </location>
</feature>
<feature type="compositionally biased region" description="Polar residues" evidence="1">
    <location>
        <begin position="292"/>
        <end position="305"/>
    </location>
</feature>